<evidence type="ECO:0000313" key="1">
    <source>
        <dbReference type="EMBL" id="KTR88115.1"/>
    </source>
</evidence>
<comment type="caution">
    <text evidence="1">The sequence shown here is derived from an EMBL/GenBank/DDBJ whole genome shotgun (WGS) entry which is preliminary data.</text>
</comment>
<dbReference type="PATRIC" id="fig|2033.6.peg.885"/>
<evidence type="ECO:0000313" key="2">
    <source>
        <dbReference type="Proteomes" id="UP000075025"/>
    </source>
</evidence>
<name>A0A147ET05_MICTE</name>
<organism evidence="1 2">
    <name type="scientific">Microbacterium testaceum</name>
    <name type="common">Aureobacterium testaceum</name>
    <name type="synonym">Brevibacterium testaceum</name>
    <dbReference type="NCBI Taxonomy" id="2033"/>
    <lineage>
        <taxon>Bacteria</taxon>
        <taxon>Bacillati</taxon>
        <taxon>Actinomycetota</taxon>
        <taxon>Actinomycetes</taxon>
        <taxon>Micrococcales</taxon>
        <taxon>Microbacteriaceae</taxon>
        <taxon>Microbacterium</taxon>
    </lineage>
</organism>
<dbReference type="InterPro" id="IPR032580">
    <property type="entry name" value="SatD"/>
</dbReference>
<reference evidence="1 2" key="1">
    <citation type="journal article" date="2016" name="Front. Microbiol.">
        <title>Genomic Resource of Rice Seed Associated Bacteria.</title>
        <authorList>
            <person name="Midha S."/>
            <person name="Bansal K."/>
            <person name="Sharma S."/>
            <person name="Kumar N."/>
            <person name="Patil P.P."/>
            <person name="Chaudhry V."/>
            <person name="Patil P.B."/>
        </authorList>
    </citation>
    <scope>NUCLEOTIDE SEQUENCE [LARGE SCALE GENOMIC DNA]</scope>
    <source>
        <strain evidence="1 2">NS220</strain>
    </source>
</reference>
<accession>A0A147ET05</accession>
<sequence length="215" mass="22942">MTVAVIADIVASRHLADRAAAQQRIVATVEQVQRDHPVAAEPLEAVVGDELQGEFATVPEALSWLLLFRLALPDDIDCRFGLGVGEVRPIALDDRTIPEGPAWWAARAAIEHVERLQQRAAPLARTWIERGEGEDASMADALALANAYSLTRDQLVSAMSERARRLTYGRCLGRAQRPLAEAEGITQSAVSQTLAAAGSAAIVEGFAALTAGARA</sequence>
<dbReference type="EMBL" id="LDRT01000146">
    <property type="protein sequence ID" value="KTR88115.1"/>
    <property type="molecule type" value="Genomic_DNA"/>
</dbReference>
<protein>
    <recommendedName>
        <fullName evidence="3">SatD family (SatD)</fullName>
    </recommendedName>
</protein>
<dbReference type="AlphaFoldDB" id="A0A147ET05"/>
<evidence type="ECO:0008006" key="3">
    <source>
        <dbReference type="Google" id="ProtNLM"/>
    </source>
</evidence>
<gene>
    <name evidence="1" type="ORF">NS220_16595</name>
</gene>
<dbReference type="Pfam" id="PF16264">
    <property type="entry name" value="SatD"/>
    <property type="match status" value="1"/>
</dbReference>
<dbReference type="Proteomes" id="UP000075025">
    <property type="component" value="Unassembled WGS sequence"/>
</dbReference>
<dbReference type="OrthoDB" id="4711815at2"/>
<dbReference type="RefSeq" id="WP_058625107.1">
    <property type="nucleotide sequence ID" value="NZ_LDRT01000146.1"/>
</dbReference>
<proteinExistence type="predicted"/>